<dbReference type="EMBL" id="AOIB01000014">
    <property type="protein sequence ID" value="ELY59816.1"/>
    <property type="molecule type" value="Genomic_DNA"/>
</dbReference>
<evidence type="ECO:0000313" key="1">
    <source>
        <dbReference type="EMBL" id="ELY59816.1"/>
    </source>
</evidence>
<dbReference type="STRING" id="1227497.C491_05591"/>
<dbReference type="RefSeq" id="WP_005554407.1">
    <property type="nucleotide sequence ID" value="NZ_AOIB01000014.1"/>
</dbReference>
<organism evidence="1 2">
    <name type="scientific">Natronococcus amylolyticus DSM 10524</name>
    <dbReference type="NCBI Taxonomy" id="1227497"/>
    <lineage>
        <taxon>Archaea</taxon>
        <taxon>Methanobacteriati</taxon>
        <taxon>Methanobacteriota</taxon>
        <taxon>Stenosarchaea group</taxon>
        <taxon>Halobacteria</taxon>
        <taxon>Halobacteriales</taxon>
        <taxon>Natrialbaceae</taxon>
        <taxon>Natronococcus</taxon>
    </lineage>
</organism>
<dbReference type="AlphaFoldDB" id="L9XED8"/>
<name>L9XED8_9EURY</name>
<reference evidence="1 2" key="1">
    <citation type="journal article" date="2014" name="PLoS Genet.">
        <title>Phylogenetically driven sequencing of extremely halophilic archaea reveals strategies for static and dynamic osmo-response.</title>
        <authorList>
            <person name="Becker E.A."/>
            <person name="Seitzer P.M."/>
            <person name="Tritt A."/>
            <person name="Larsen D."/>
            <person name="Krusor M."/>
            <person name="Yao A.I."/>
            <person name="Wu D."/>
            <person name="Madern D."/>
            <person name="Eisen J.A."/>
            <person name="Darling A.E."/>
            <person name="Facciotti M.T."/>
        </authorList>
    </citation>
    <scope>NUCLEOTIDE SEQUENCE [LARGE SCALE GENOMIC DNA]</scope>
    <source>
        <strain evidence="1 2">DSM 10524</strain>
    </source>
</reference>
<comment type="caution">
    <text evidence="1">The sequence shown here is derived from an EMBL/GenBank/DDBJ whole genome shotgun (WGS) entry which is preliminary data.</text>
</comment>
<dbReference type="OrthoDB" id="314499at2157"/>
<accession>L9XED8</accession>
<proteinExistence type="predicted"/>
<protein>
    <recommendedName>
        <fullName evidence="3">Small CPxCG-related zinc finger protein</fullName>
    </recommendedName>
</protein>
<gene>
    <name evidence="1" type="ORF">C491_05591</name>
</gene>
<keyword evidence="2" id="KW-1185">Reference proteome</keyword>
<dbReference type="eggNOG" id="arCOG09096">
    <property type="taxonomic scope" value="Archaea"/>
</dbReference>
<dbReference type="Proteomes" id="UP000011688">
    <property type="component" value="Unassembled WGS sequence"/>
</dbReference>
<sequence length="55" mass="6000">MPGSDDSLECSSCTTAIDREDAIRTETMGGLDPMRWQTLCCPNCGTRLKTVFVGE</sequence>
<evidence type="ECO:0008006" key="3">
    <source>
        <dbReference type="Google" id="ProtNLM"/>
    </source>
</evidence>
<evidence type="ECO:0000313" key="2">
    <source>
        <dbReference type="Proteomes" id="UP000011688"/>
    </source>
</evidence>